<dbReference type="InterPro" id="IPR030389">
    <property type="entry name" value="G_FEOB_dom"/>
</dbReference>
<evidence type="ECO:0000256" key="17">
    <source>
        <dbReference type="SAM" id="Phobius"/>
    </source>
</evidence>
<sequence>MNMMDEKNIIALLGQPNVGKTTLFNHLTGMKQRIGNWPGVTVEKKEGFFKKNSESYIVVDLPGIYSLMSDSIDQKIARDYLIENNEITVIDVIDTPNINRNLYLTIQLLDLGISPILCLNLIDEAEKFGIFINDQKLSEKLGVPVIRTSGRHKIGIDNLKETIYKYKAGEPVKITYSPLLEENIEKIINKLENTQYNISETYERLPKRWIAISLLEKDPDVVNEFSKYPEFIKYVKDMKLEIEDEIKHDVESYIVEQRYKKCDEILAGVMVNSELYEDIDTIVIHPIYGFMIFAVVLYTMYNFVFGVGDIFAGFIGTFFEILGNYLMTILPQSLSGVIVDGLLAGVGGVLEFFPIVFLIMFSLSILEDTGYLSRVTALTHSIMSKIGLSGKSFIPLITGFGCSVPALMGTRFISSHKERLITLLVTPLVPCSARFVIIGFFASFFFIEHAALFTLSILAITFALLFLVSYVLSKFMKGESEEYIFELPPYRIPDWDNIIKMTWEKSKEFLKKAGTVIAAGSILFYGLVNYPSPDANYAAVVGKILEHVTIYMGLDWRAAISLVFGIFAKELVVSSFSILYPENISAAFSPLKAFVLTLVSVLYIPCLATLATLYLETRSLKWTAFGIGYNLALATVVGIITYNLGTLLGF</sequence>
<feature type="binding site" evidence="15">
    <location>
        <begin position="60"/>
        <end position="63"/>
    </location>
    <ligand>
        <name>GTP</name>
        <dbReference type="ChEBI" id="CHEBI:37565"/>
        <label>1</label>
    </ligand>
</feature>
<keyword evidence="7 15" id="KW-0547">Nucleotide-binding</keyword>
<feature type="domain" description="FeoB-type G" evidence="18">
    <location>
        <begin position="7"/>
        <end position="169"/>
    </location>
</feature>
<evidence type="ECO:0000256" key="9">
    <source>
        <dbReference type="ARBA" id="ARBA00023004"/>
    </source>
</evidence>
<feature type="transmembrane region" description="Helical" evidence="17">
    <location>
        <begin position="558"/>
        <end position="581"/>
    </location>
</feature>
<evidence type="ECO:0000313" key="19">
    <source>
        <dbReference type="EMBL" id="AVB75769.1"/>
    </source>
</evidence>
<evidence type="ECO:0000256" key="2">
    <source>
        <dbReference type="ARBA" id="ARBA00022448"/>
    </source>
</evidence>
<dbReference type="KEGG" id="mmad:MMJJ_03520"/>
<feature type="binding site" evidence="16">
    <location>
        <position position="28"/>
    </location>
    <ligand>
        <name>Mg(2+)</name>
        <dbReference type="ChEBI" id="CHEBI:18420"/>
        <label>2</label>
    </ligand>
</feature>
<feature type="transmembrane region" description="Helical" evidence="17">
    <location>
        <begin position="509"/>
        <end position="528"/>
    </location>
</feature>
<evidence type="ECO:0000256" key="6">
    <source>
        <dbReference type="ARBA" id="ARBA00022692"/>
    </source>
</evidence>
<proteinExistence type="predicted"/>
<feature type="binding site" evidence="16">
    <location>
        <position position="25"/>
    </location>
    <ligand>
        <name>Mg(2+)</name>
        <dbReference type="ChEBI" id="CHEBI:18420"/>
        <label>2</label>
    </ligand>
</feature>
<feature type="binding site" evidence="15">
    <location>
        <begin position="39"/>
        <end position="43"/>
    </location>
    <ligand>
        <name>GTP</name>
        <dbReference type="ChEBI" id="CHEBI:37565"/>
        <label>1</label>
    </ligand>
</feature>
<evidence type="ECO:0000256" key="7">
    <source>
        <dbReference type="ARBA" id="ARBA00022741"/>
    </source>
</evidence>
<feature type="binding site" evidence="15">
    <location>
        <begin position="14"/>
        <end position="21"/>
    </location>
    <ligand>
        <name>GTP</name>
        <dbReference type="ChEBI" id="CHEBI:37565"/>
        <label>1</label>
    </ligand>
</feature>
<dbReference type="PANTHER" id="PTHR43185:SF1">
    <property type="entry name" value="FE(2+) TRANSPORTER FEOB"/>
    <property type="match status" value="1"/>
</dbReference>
<dbReference type="PRINTS" id="PR00326">
    <property type="entry name" value="GTP1OBG"/>
</dbReference>
<dbReference type="InterPro" id="IPR011640">
    <property type="entry name" value="Fe2_transport_prot_B_C"/>
</dbReference>
<keyword evidence="4" id="KW-0410">Iron transport</keyword>
<dbReference type="CDD" id="cd01879">
    <property type="entry name" value="FeoB"/>
    <property type="match status" value="1"/>
</dbReference>
<organism evidence="19 20">
    <name type="scientific">Methanococcus maripaludis</name>
    <name type="common">Methanococcus deltae</name>
    <dbReference type="NCBI Taxonomy" id="39152"/>
    <lineage>
        <taxon>Archaea</taxon>
        <taxon>Methanobacteriati</taxon>
        <taxon>Methanobacteriota</taxon>
        <taxon>Methanomada group</taxon>
        <taxon>Methanococci</taxon>
        <taxon>Methanococcales</taxon>
        <taxon>Methanococcaceae</taxon>
        <taxon>Methanococcus</taxon>
    </lineage>
</organism>
<dbReference type="InterPro" id="IPR041069">
    <property type="entry name" value="FeoB_Cyto"/>
</dbReference>
<evidence type="ECO:0000256" key="10">
    <source>
        <dbReference type="ARBA" id="ARBA00023065"/>
    </source>
</evidence>
<dbReference type="InterPro" id="IPR006073">
    <property type="entry name" value="GTP-bd"/>
</dbReference>
<dbReference type="Proteomes" id="UP000239462">
    <property type="component" value="Chromosome"/>
</dbReference>
<dbReference type="SUPFAM" id="SSF52540">
    <property type="entry name" value="P-loop containing nucleoside triphosphate hydrolases"/>
    <property type="match status" value="1"/>
</dbReference>
<dbReference type="InterPro" id="IPR011642">
    <property type="entry name" value="Gate_dom"/>
</dbReference>
<dbReference type="PROSITE" id="PS51711">
    <property type="entry name" value="G_FEOB"/>
    <property type="match status" value="1"/>
</dbReference>
<evidence type="ECO:0000256" key="5">
    <source>
        <dbReference type="ARBA" id="ARBA00022519"/>
    </source>
</evidence>
<dbReference type="InterPro" id="IPR050860">
    <property type="entry name" value="FeoB_GTPase"/>
</dbReference>
<feature type="transmembrane region" description="Helical" evidence="17">
    <location>
        <begin position="342"/>
        <end position="366"/>
    </location>
</feature>
<keyword evidence="2" id="KW-0813">Transport</keyword>
<comment type="subcellular location">
    <subcellularLocation>
        <location evidence="1">Cell inner membrane</location>
        <topology evidence="1">Multi-pass membrane protein</topology>
    </subcellularLocation>
</comment>
<keyword evidence="3" id="KW-1003">Cell membrane</keyword>
<feature type="transmembrane region" description="Helical" evidence="17">
    <location>
        <begin position="452"/>
        <end position="472"/>
    </location>
</feature>
<dbReference type="Pfam" id="PF07664">
    <property type="entry name" value="FeoB_C"/>
    <property type="match status" value="1"/>
</dbReference>
<keyword evidence="16" id="KW-0460">Magnesium</keyword>
<dbReference type="Pfam" id="PF17910">
    <property type="entry name" value="FeoB_Cyto"/>
    <property type="match status" value="1"/>
</dbReference>
<dbReference type="FunFam" id="3.40.50.300:FF:000426">
    <property type="entry name" value="Ferrous iron transport protein B"/>
    <property type="match status" value="1"/>
</dbReference>
<keyword evidence="9" id="KW-0408">Iron</keyword>
<evidence type="ECO:0000256" key="1">
    <source>
        <dbReference type="ARBA" id="ARBA00004429"/>
    </source>
</evidence>
<name>A0A2L1C8W8_METMI</name>
<dbReference type="InterPro" id="IPR027417">
    <property type="entry name" value="P-loop_NTPase"/>
</dbReference>
<feature type="transmembrane region" description="Helical" evidence="17">
    <location>
        <begin position="282"/>
        <end position="304"/>
    </location>
</feature>
<evidence type="ECO:0000256" key="16">
    <source>
        <dbReference type="PIRSR" id="PIRSR603373-2"/>
    </source>
</evidence>
<protein>
    <recommendedName>
        <fullName evidence="13 14">Ferrous iron transport protein B</fullName>
    </recommendedName>
</protein>
<dbReference type="GO" id="GO:0005525">
    <property type="term" value="F:GTP binding"/>
    <property type="evidence" value="ECO:0007669"/>
    <property type="project" value="UniProtKB-KW"/>
</dbReference>
<dbReference type="Gene3D" id="3.40.50.300">
    <property type="entry name" value="P-loop containing nucleotide triphosphate hydrolases"/>
    <property type="match status" value="1"/>
</dbReference>
<evidence type="ECO:0000256" key="14">
    <source>
        <dbReference type="NCBIfam" id="TIGR00437"/>
    </source>
</evidence>
<reference evidence="20" key="1">
    <citation type="journal article" date="2018" name="Genome Announc.">
        <title>Complete Genome Sequence of the Methanococcus maripaludis Type Strain JJ (DSM 2067), a Model for Selenoprotein Synthesis in Archaea.</title>
        <authorList>
            <person name="Poehlein A."/>
            <person name="Heym D."/>
            <person name="Quitzke V."/>
            <person name="Fersch J."/>
            <person name="Daniel R."/>
            <person name="Rother M."/>
        </authorList>
    </citation>
    <scope>NUCLEOTIDE SEQUENCE [LARGE SCALE GENOMIC DNA]</scope>
    <source>
        <strain evidence="20">DSM 2067</strain>
    </source>
</reference>
<dbReference type="Pfam" id="PF02421">
    <property type="entry name" value="FeoB_N"/>
    <property type="match status" value="1"/>
</dbReference>
<evidence type="ECO:0000256" key="8">
    <source>
        <dbReference type="ARBA" id="ARBA00022989"/>
    </source>
</evidence>
<dbReference type="AlphaFoldDB" id="A0A2L1C8W8"/>
<evidence type="ECO:0000259" key="18">
    <source>
        <dbReference type="PROSITE" id="PS51711"/>
    </source>
</evidence>
<dbReference type="GO" id="GO:0015093">
    <property type="term" value="F:ferrous iron transmembrane transporter activity"/>
    <property type="evidence" value="ECO:0007669"/>
    <property type="project" value="UniProtKB-UniRule"/>
</dbReference>
<keyword evidence="5" id="KW-0997">Cell inner membrane</keyword>
<keyword evidence="8 17" id="KW-1133">Transmembrane helix</keyword>
<evidence type="ECO:0000256" key="15">
    <source>
        <dbReference type="PIRSR" id="PIRSR603373-1"/>
    </source>
</evidence>
<feature type="transmembrane region" description="Helical" evidence="17">
    <location>
        <begin position="420"/>
        <end position="446"/>
    </location>
</feature>
<keyword evidence="10" id="KW-0406">Ion transport</keyword>
<feature type="binding site" evidence="15">
    <location>
        <begin position="120"/>
        <end position="123"/>
    </location>
    <ligand>
        <name>GTP</name>
        <dbReference type="ChEBI" id="CHEBI:37565"/>
        <label>1</label>
    </ligand>
</feature>
<evidence type="ECO:0000256" key="13">
    <source>
        <dbReference type="ARBA" id="ARBA00031200"/>
    </source>
</evidence>
<dbReference type="PANTHER" id="PTHR43185">
    <property type="entry name" value="FERROUS IRON TRANSPORT PROTEIN B"/>
    <property type="match status" value="1"/>
</dbReference>
<evidence type="ECO:0000256" key="3">
    <source>
        <dbReference type="ARBA" id="ARBA00022475"/>
    </source>
</evidence>
<evidence type="ECO:0000256" key="4">
    <source>
        <dbReference type="ARBA" id="ARBA00022496"/>
    </source>
</evidence>
<dbReference type="InterPro" id="IPR003373">
    <property type="entry name" value="Fe2_transport_prot-B"/>
</dbReference>
<keyword evidence="11 15" id="KW-0342">GTP-binding</keyword>
<keyword evidence="16" id="KW-0479">Metal-binding</keyword>
<evidence type="ECO:0000313" key="20">
    <source>
        <dbReference type="Proteomes" id="UP000239462"/>
    </source>
</evidence>
<dbReference type="Gene3D" id="1.10.287.1770">
    <property type="match status" value="1"/>
</dbReference>
<keyword evidence="12 17" id="KW-0472">Membrane</keyword>
<feature type="transmembrane region" description="Helical" evidence="17">
    <location>
        <begin position="310"/>
        <end position="330"/>
    </location>
</feature>
<dbReference type="Pfam" id="PF07670">
    <property type="entry name" value="Gate"/>
    <property type="match status" value="2"/>
</dbReference>
<dbReference type="GO" id="GO:0046872">
    <property type="term" value="F:metal ion binding"/>
    <property type="evidence" value="ECO:0007669"/>
    <property type="project" value="UniProtKB-KW"/>
</dbReference>
<gene>
    <name evidence="19" type="primary">feoB</name>
    <name evidence="19" type="ORF">MMJJ_03520</name>
</gene>
<keyword evidence="6 17" id="KW-0812">Transmembrane</keyword>
<feature type="transmembrane region" description="Helical" evidence="17">
    <location>
        <begin position="627"/>
        <end position="648"/>
    </location>
</feature>
<dbReference type="GO" id="GO:0005886">
    <property type="term" value="C:plasma membrane"/>
    <property type="evidence" value="ECO:0007669"/>
    <property type="project" value="UniProtKB-SubCell"/>
</dbReference>
<evidence type="ECO:0000256" key="12">
    <source>
        <dbReference type="ARBA" id="ARBA00023136"/>
    </source>
</evidence>
<feature type="binding site" evidence="16">
    <location>
        <position position="29"/>
    </location>
    <ligand>
        <name>Mg(2+)</name>
        <dbReference type="ChEBI" id="CHEBI:18420"/>
        <label>2</label>
    </ligand>
</feature>
<accession>A0A2L1C8W8</accession>
<evidence type="ECO:0000256" key="11">
    <source>
        <dbReference type="ARBA" id="ARBA00023134"/>
    </source>
</evidence>
<feature type="transmembrane region" description="Helical" evidence="17">
    <location>
        <begin position="593"/>
        <end position="615"/>
    </location>
</feature>
<dbReference type="NCBIfam" id="TIGR00437">
    <property type="entry name" value="feoB"/>
    <property type="match status" value="1"/>
</dbReference>
<dbReference type="EMBL" id="CP026606">
    <property type="protein sequence ID" value="AVB75769.1"/>
    <property type="molecule type" value="Genomic_DNA"/>
</dbReference>